<keyword evidence="2" id="KW-1185">Reference proteome</keyword>
<gene>
    <name evidence="1" type="ORF">EYF80_042468</name>
</gene>
<name>A0A4Z2G266_9TELE</name>
<protein>
    <submittedName>
        <fullName evidence="1">Uncharacterized protein</fullName>
    </submittedName>
</protein>
<comment type="caution">
    <text evidence="1">The sequence shown here is derived from an EMBL/GenBank/DDBJ whole genome shotgun (WGS) entry which is preliminary data.</text>
</comment>
<reference evidence="1 2" key="1">
    <citation type="submission" date="2019-03" db="EMBL/GenBank/DDBJ databases">
        <title>First draft genome of Liparis tanakae, snailfish: a comprehensive survey of snailfish specific genes.</title>
        <authorList>
            <person name="Kim W."/>
            <person name="Song I."/>
            <person name="Jeong J.-H."/>
            <person name="Kim D."/>
            <person name="Kim S."/>
            <person name="Ryu S."/>
            <person name="Song J.Y."/>
            <person name="Lee S.K."/>
        </authorList>
    </citation>
    <scope>NUCLEOTIDE SEQUENCE [LARGE SCALE GENOMIC DNA]</scope>
    <source>
        <tissue evidence="1">Muscle</tissue>
    </source>
</reference>
<accession>A0A4Z2G266</accession>
<evidence type="ECO:0000313" key="2">
    <source>
        <dbReference type="Proteomes" id="UP000314294"/>
    </source>
</evidence>
<proteinExistence type="predicted"/>
<evidence type="ECO:0000313" key="1">
    <source>
        <dbReference type="EMBL" id="TNN47341.1"/>
    </source>
</evidence>
<dbReference type="Proteomes" id="UP000314294">
    <property type="component" value="Unassembled WGS sequence"/>
</dbReference>
<dbReference type="EMBL" id="SRLO01000747">
    <property type="protein sequence ID" value="TNN47341.1"/>
    <property type="molecule type" value="Genomic_DNA"/>
</dbReference>
<organism evidence="1 2">
    <name type="scientific">Liparis tanakae</name>
    <name type="common">Tanaka's snailfish</name>
    <dbReference type="NCBI Taxonomy" id="230148"/>
    <lineage>
        <taxon>Eukaryota</taxon>
        <taxon>Metazoa</taxon>
        <taxon>Chordata</taxon>
        <taxon>Craniata</taxon>
        <taxon>Vertebrata</taxon>
        <taxon>Euteleostomi</taxon>
        <taxon>Actinopterygii</taxon>
        <taxon>Neopterygii</taxon>
        <taxon>Teleostei</taxon>
        <taxon>Neoteleostei</taxon>
        <taxon>Acanthomorphata</taxon>
        <taxon>Eupercaria</taxon>
        <taxon>Perciformes</taxon>
        <taxon>Cottioidei</taxon>
        <taxon>Cottales</taxon>
        <taxon>Liparidae</taxon>
        <taxon>Liparis</taxon>
    </lineage>
</organism>
<dbReference type="AlphaFoldDB" id="A0A4Z2G266"/>
<sequence length="91" mass="10349">MDSGPMLYTSWKKCVFRGEHGEASVTLQKDLIRASRVMRRFALEQRNGTHSLACRSHSCASPPCVYFDNDGYGNAKRSDWCLLFTWVSVTL</sequence>